<protein>
    <submittedName>
        <fullName evidence="1">Uncharacterized protein</fullName>
    </submittedName>
</protein>
<keyword evidence="2" id="KW-1185">Reference proteome</keyword>
<organism evidence="1 2">
    <name type="scientific">Setaria viridis</name>
    <name type="common">Green bristlegrass</name>
    <name type="synonym">Setaria italica subsp. viridis</name>
    <dbReference type="NCBI Taxonomy" id="4556"/>
    <lineage>
        <taxon>Eukaryota</taxon>
        <taxon>Viridiplantae</taxon>
        <taxon>Streptophyta</taxon>
        <taxon>Embryophyta</taxon>
        <taxon>Tracheophyta</taxon>
        <taxon>Spermatophyta</taxon>
        <taxon>Magnoliopsida</taxon>
        <taxon>Liliopsida</taxon>
        <taxon>Poales</taxon>
        <taxon>Poaceae</taxon>
        <taxon>PACMAD clade</taxon>
        <taxon>Panicoideae</taxon>
        <taxon>Panicodae</taxon>
        <taxon>Paniceae</taxon>
        <taxon>Cenchrinae</taxon>
        <taxon>Setaria</taxon>
    </lineage>
</organism>
<evidence type="ECO:0000313" key="1">
    <source>
        <dbReference type="EMBL" id="TKW23047.1"/>
    </source>
</evidence>
<proteinExistence type="predicted"/>
<gene>
    <name evidence="1" type="ORF">SEVIR_4G268100v2</name>
</gene>
<sequence>MYRVFVSYTNIQKYGEEEQPRCRDNVVVCCFTFVLATLGDTHRRAARRRNGQTPHCHLRLRRPPVTTHPLSLSRLAVSGPRRHSGHAQQTSIAADAAGRVQGSIFQRGGVEYRGLPTTHTMPNLEEQLVVVFPEKSSQPRDQVLRRVVATRVTADHTHLRSRLLLQLMRILFFPVVPPT</sequence>
<name>A0A4U6VFY5_SETVI</name>
<accession>A0A4U6VFY5</accession>
<dbReference type="Proteomes" id="UP000298652">
    <property type="component" value="Chromosome 4"/>
</dbReference>
<dbReference type="Gramene" id="TKW23047">
    <property type="protein sequence ID" value="TKW23047"/>
    <property type="gene ID" value="SEVIR_4G268100v2"/>
</dbReference>
<evidence type="ECO:0000313" key="2">
    <source>
        <dbReference type="Proteomes" id="UP000298652"/>
    </source>
</evidence>
<reference evidence="1" key="1">
    <citation type="submission" date="2019-03" db="EMBL/GenBank/DDBJ databases">
        <title>WGS assembly of Setaria viridis.</title>
        <authorList>
            <person name="Huang P."/>
            <person name="Jenkins J."/>
            <person name="Grimwood J."/>
            <person name="Barry K."/>
            <person name="Healey A."/>
            <person name="Mamidi S."/>
            <person name="Sreedasyam A."/>
            <person name="Shu S."/>
            <person name="Feldman M."/>
            <person name="Wu J."/>
            <person name="Yu Y."/>
            <person name="Chen C."/>
            <person name="Johnson J."/>
            <person name="Rokhsar D."/>
            <person name="Baxter I."/>
            <person name="Schmutz J."/>
            <person name="Brutnell T."/>
            <person name="Kellogg E."/>
        </authorList>
    </citation>
    <scope>NUCLEOTIDE SEQUENCE [LARGE SCALE GENOMIC DNA]</scope>
</reference>
<dbReference type="EMBL" id="CM016555">
    <property type="protein sequence ID" value="TKW23047.1"/>
    <property type="molecule type" value="Genomic_DNA"/>
</dbReference>
<dbReference type="AlphaFoldDB" id="A0A4U6VFY5"/>